<evidence type="ECO:0000256" key="4">
    <source>
        <dbReference type="ARBA" id="ARBA00023002"/>
    </source>
</evidence>
<name>A0A6A6W2R0_9PEZI</name>
<dbReference type="GO" id="GO:0010181">
    <property type="term" value="F:FMN binding"/>
    <property type="evidence" value="ECO:0007669"/>
    <property type="project" value="InterPro"/>
</dbReference>
<dbReference type="InterPro" id="IPR013785">
    <property type="entry name" value="Aldolase_TIM"/>
</dbReference>
<gene>
    <name evidence="7" type="ORF">EJ05DRAFT_45419</name>
</gene>
<feature type="region of interest" description="Disordered" evidence="5">
    <location>
        <begin position="282"/>
        <end position="315"/>
    </location>
</feature>
<feature type="compositionally biased region" description="Basic and acidic residues" evidence="5">
    <location>
        <begin position="292"/>
        <end position="303"/>
    </location>
</feature>
<keyword evidence="2" id="KW-0285">Flavoprotein</keyword>
<evidence type="ECO:0000313" key="7">
    <source>
        <dbReference type="EMBL" id="KAF2756845.1"/>
    </source>
</evidence>
<keyword evidence="8" id="KW-1185">Reference proteome</keyword>
<evidence type="ECO:0000256" key="3">
    <source>
        <dbReference type="ARBA" id="ARBA00022643"/>
    </source>
</evidence>
<dbReference type="Pfam" id="PF00724">
    <property type="entry name" value="Oxidored_FMN"/>
    <property type="match status" value="1"/>
</dbReference>
<dbReference type="InterPro" id="IPR051799">
    <property type="entry name" value="NADH_flavin_oxidoreductase"/>
</dbReference>
<evidence type="ECO:0000256" key="1">
    <source>
        <dbReference type="ARBA" id="ARBA00005979"/>
    </source>
</evidence>
<dbReference type="GO" id="GO:0016491">
    <property type="term" value="F:oxidoreductase activity"/>
    <property type="evidence" value="ECO:0007669"/>
    <property type="project" value="UniProtKB-KW"/>
</dbReference>
<evidence type="ECO:0000259" key="6">
    <source>
        <dbReference type="Pfam" id="PF00724"/>
    </source>
</evidence>
<keyword evidence="4" id="KW-0560">Oxidoreductase</keyword>
<protein>
    <submittedName>
        <fullName evidence="7">FMN-linked oxidoreductase</fullName>
    </submittedName>
</protein>
<accession>A0A6A6W2R0</accession>
<dbReference type="OrthoDB" id="1663137at2759"/>
<evidence type="ECO:0000256" key="5">
    <source>
        <dbReference type="SAM" id="MobiDB-lite"/>
    </source>
</evidence>
<feature type="domain" description="NADH:flavin oxidoreductase/NADH oxidase N-terminal" evidence="6">
    <location>
        <begin position="6"/>
        <end position="278"/>
    </location>
</feature>
<dbReference type="CDD" id="cd04733">
    <property type="entry name" value="OYE_like_2_FMN"/>
    <property type="match status" value="1"/>
</dbReference>
<dbReference type="Gene3D" id="3.20.20.70">
    <property type="entry name" value="Aldolase class I"/>
    <property type="match status" value="1"/>
</dbReference>
<keyword evidence="3" id="KW-0288">FMN</keyword>
<proteinExistence type="inferred from homology"/>
<evidence type="ECO:0000256" key="2">
    <source>
        <dbReference type="ARBA" id="ARBA00022630"/>
    </source>
</evidence>
<reference evidence="7" key="1">
    <citation type="journal article" date="2020" name="Stud. Mycol.">
        <title>101 Dothideomycetes genomes: a test case for predicting lifestyles and emergence of pathogens.</title>
        <authorList>
            <person name="Haridas S."/>
            <person name="Albert R."/>
            <person name="Binder M."/>
            <person name="Bloem J."/>
            <person name="Labutti K."/>
            <person name="Salamov A."/>
            <person name="Andreopoulos B."/>
            <person name="Baker S."/>
            <person name="Barry K."/>
            <person name="Bills G."/>
            <person name="Bluhm B."/>
            <person name="Cannon C."/>
            <person name="Castanera R."/>
            <person name="Culley D."/>
            <person name="Daum C."/>
            <person name="Ezra D."/>
            <person name="Gonzalez J."/>
            <person name="Henrissat B."/>
            <person name="Kuo A."/>
            <person name="Liang C."/>
            <person name="Lipzen A."/>
            <person name="Lutzoni F."/>
            <person name="Magnuson J."/>
            <person name="Mondo S."/>
            <person name="Nolan M."/>
            <person name="Ohm R."/>
            <person name="Pangilinan J."/>
            <person name="Park H.-J."/>
            <person name="Ramirez L."/>
            <person name="Alfaro M."/>
            <person name="Sun H."/>
            <person name="Tritt A."/>
            <person name="Yoshinaga Y."/>
            <person name="Zwiers L.-H."/>
            <person name="Turgeon B."/>
            <person name="Goodwin S."/>
            <person name="Spatafora J."/>
            <person name="Crous P."/>
            <person name="Grigoriev I."/>
        </authorList>
    </citation>
    <scope>NUCLEOTIDE SEQUENCE</scope>
    <source>
        <strain evidence="7">CBS 121739</strain>
    </source>
</reference>
<dbReference type="EMBL" id="ML996574">
    <property type="protein sequence ID" value="KAF2756845.1"/>
    <property type="molecule type" value="Genomic_DNA"/>
</dbReference>
<organism evidence="7 8">
    <name type="scientific">Pseudovirgaria hyperparasitica</name>
    <dbReference type="NCBI Taxonomy" id="470096"/>
    <lineage>
        <taxon>Eukaryota</taxon>
        <taxon>Fungi</taxon>
        <taxon>Dikarya</taxon>
        <taxon>Ascomycota</taxon>
        <taxon>Pezizomycotina</taxon>
        <taxon>Dothideomycetes</taxon>
        <taxon>Dothideomycetes incertae sedis</taxon>
        <taxon>Acrospermales</taxon>
        <taxon>Acrospermaceae</taxon>
        <taxon>Pseudovirgaria</taxon>
    </lineage>
</organism>
<dbReference type="RefSeq" id="XP_033599296.1">
    <property type="nucleotide sequence ID" value="XM_033742444.1"/>
</dbReference>
<sequence>MSSLSSPLTLPSGLVLPNRLSKAAMAEDLAESGAHPGTALNTVYNKWATGNWGMLLTGNVMVDSSHRGSPSDVALPSSIATSSPSAPSDRATALALWTAWANAIQSNGTPAVMQVNHPGRQCPRNLRKGAALAPSAIPLQLGTGLFARFISWVVFGSPREMSKDDIQHVVAEFAETARLASDAGFKGVELHAAHGYLLAQFLSERSNQRTDEYGGSAVNRARLLREVVAAVRSAVPKEFAVGIKLNSVDFQAKSGLSDVLAQIGSIVDAGGVDFLEISGGTYENPEMAGPEYSDKPSESEKSALKQSPTTQLPVSSRTAAREAFFIDFARDVRAAYPSLPLMVTGGFRTRAGMAAALESNACDIVGVGRPACVTPELPREIVFNEGVGDEKAVLPMKEVRVPWVAQMLVRWVGKGVGAGIMTKAYQDSIKALVKAA</sequence>
<dbReference type="GeneID" id="54483498"/>
<dbReference type="PANTHER" id="PTHR43656:SF2">
    <property type="entry name" value="BINDING OXIDOREDUCTASE, PUTATIVE (AFU_ORTHOLOGUE AFUA_2G08260)-RELATED"/>
    <property type="match status" value="1"/>
</dbReference>
<comment type="similarity">
    <text evidence="1">Belongs to the NADH:flavin oxidoreductase/NADH oxidase family.</text>
</comment>
<evidence type="ECO:0000313" key="8">
    <source>
        <dbReference type="Proteomes" id="UP000799437"/>
    </source>
</evidence>
<feature type="compositionally biased region" description="Polar residues" evidence="5">
    <location>
        <begin position="304"/>
        <end position="315"/>
    </location>
</feature>
<dbReference type="SUPFAM" id="SSF51395">
    <property type="entry name" value="FMN-linked oxidoreductases"/>
    <property type="match status" value="1"/>
</dbReference>
<dbReference type="AlphaFoldDB" id="A0A6A6W2R0"/>
<dbReference type="Proteomes" id="UP000799437">
    <property type="component" value="Unassembled WGS sequence"/>
</dbReference>
<dbReference type="PANTHER" id="PTHR43656">
    <property type="entry name" value="BINDING OXIDOREDUCTASE, PUTATIVE (AFU_ORTHOLOGUE AFUA_2G08260)-RELATED"/>
    <property type="match status" value="1"/>
</dbReference>
<dbReference type="InterPro" id="IPR001155">
    <property type="entry name" value="OxRdtase_FMN_N"/>
</dbReference>